<keyword evidence="1" id="KW-0472">Membrane</keyword>
<sequence>MPQTNEQTRTLAALQFMYTAGQISEREHAVAKNIALGDAPKSRRVIFPIAGLIVTNIVVLMATFIAAF</sequence>
<organism evidence="2 3">
    <name type="scientific">Yoonia tamlensis</name>
    <dbReference type="NCBI Taxonomy" id="390270"/>
    <lineage>
        <taxon>Bacteria</taxon>
        <taxon>Pseudomonadati</taxon>
        <taxon>Pseudomonadota</taxon>
        <taxon>Alphaproteobacteria</taxon>
        <taxon>Rhodobacterales</taxon>
        <taxon>Paracoccaceae</taxon>
        <taxon>Yoonia</taxon>
    </lineage>
</organism>
<evidence type="ECO:0000313" key="3">
    <source>
        <dbReference type="Proteomes" id="UP000199478"/>
    </source>
</evidence>
<evidence type="ECO:0000313" key="2">
    <source>
        <dbReference type="EMBL" id="SFR59373.1"/>
    </source>
</evidence>
<evidence type="ECO:0000256" key="1">
    <source>
        <dbReference type="SAM" id="Phobius"/>
    </source>
</evidence>
<dbReference type="EMBL" id="FOYP01000003">
    <property type="protein sequence ID" value="SFR59373.1"/>
    <property type="molecule type" value="Genomic_DNA"/>
</dbReference>
<feature type="transmembrane region" description="Helical" evidence="1">
    <location>
        <begin position="45"/>
        <end position="67"/>
    </location>
</feature>
<gene>
    <name evidence="2" type="ORF">SAMN04488005_3112</name>
</gene>
<proteinExistence type="predicted"/>
<keyword evidence="3" id="KW-1185">Reference proteome</keyword>
<protein>
    <submittedName>
        <fullName evidence="2">Uncharacterized protein</fullName>
    </submittedName>
</protein>
<reference evidence="3" key="1">
    <citation type="submission" date="2016-10" db="EMBL/GenBank/DDBJ databases">
        <authorList>
            <person name="Varghese N."/>
            <person name="Submissions S."/>
        </authorList>
    </citation>
    <scope>NUCLEOTIDE SEQUENCE [LARGE SCALE GENOMIC DNA]</scope>
    <source>
        <strain evidence="3">DSM 26879</strain>
    </source>
</reference>
<keyword evidence="1" id="KW-1133">Transmembrane helix</keyword>
<accession>A0A1I6HY54</accession>
<dbReference type="AlphaFoldDB" id="A0A1I6HY54"/>
<keyword evidence="1" id="KW-0812">Transmembrane</keyword>
<dbReference type="RefSeq" id="WP_090201695.1">
    <property type="nucleotide sequence ID" value="NZ_FOYP01000003.1"/>
</dbReference>
<dbReference type="Proteomes" id="UP000199478">
    <property type="component" value="Unassembled WGS sequence"/>
</dbReference>
<name>A0A1I6HY54_9RHOB</name>
<dbReference type="STRING" id="390270.SAMN04488005_3112"/>